<sequence>MLSQLAVTALLGLTASAAPWNQGGWNGGNGGDGHGWGGNGGWGGHGNPPPPPPENCPQEPFKFPLQNGFPSVAVGSPQLLAIEKQAHGTLPNGPLPSKIQDATATTLQLIAFNEIFEVAYFTSLLNNITSGAYNVGEGAAKQIVINAITAVQGQEQLHALGANAILQTAGRTTVQPCEYVFPVADFDSSIALASTFTDVVLRTLQDALNNFGTDGDDELLALIGGVIGQEGEQNGFYRNIGGKIPSQLPFLTRSAGPFAFSVLNQMFVVPGSCGNLNAINLPIFAPLTVATKNIQAQDQDLSFSFKSNGTSTDTSKLHIVYINQQNVPVVEPLKNVQTQGETVSFQAAFPFEKNLMYGLTIAAVTNSAGPFASADDVAAKTLYGPGLIEIQ</sequence>
<accession>A0ABR0DY49</accession>
<reference evidence="3 4" key="1">
    <citation type="journal article" date="2023" name="G3 (Bethesda)">
        <title>A chromosome-level genome assembly of Zasmidium syzygii isolated from banana leaves.</title>
        <authorList>
            <person name="van Westerhoven A.C."/>
            <person name="Mehrabi R."/>
            <person name="Talebi R."/>
            <person name="Steentjes M.B.F."/>
            <person name="Corcolon B."/>
            <person name="Chong P.A."/>
            <person name="Kema G.H.J."/>
            <person name="Seidl M.F."/>
        </authorList>
    </citation>
    <scope>NUCLEOTIDE SEQUENCE [LARGE SCALE GENOMIC DNA]</scope>
    <source>
        <strain evidence="3 4">P124</strain>
    </source>
</reference>
<dbReference type="Pfam" id="PF13668">
    <property type="entry name" value="Ferritin_2"/>
    <property type="match status" value="1"/>
</dbReference>
<feature type="region of interest" description="Disordered" evidence="1">
    <location>
        <begin position="23"/>
        <end position="62"/>
    </location>
</feature>
<keyword evidence="2" id="KW-0732">Signal</keyword>
<feature type="compositionally biased region" description="Gly residues" evidence="1">
    <location>
        <begin position="24"/>
        <end position="46"/>
    </location>
</feature>
<proteinExistence type="predicted"/>
<evidence type="ECO:0000256" key="2">
    <source>
        <dbReference type="SAM" id="SignalP"/>
    </source>
</evidence>
<evidence type="ECO:0000256" key="1">
    <source>
        <dbReference type="SAM" id="MobiDB-lite"/>
    </source>
</evidence>
<protein>
    <recommendedName>
        <fullName evidence="5">Sexual development protein</fullName>
    </recommendedName>
</protein>
<feature type="signal peptide" evidence="2">
    <location>
        <begin position="1"/>
        <end position="17"/>
    </location>
</feature>
<evidence type="ECO:0008006" key="5">
    <source>
        <dbReference type="Google" id="ProtNLM"/>
    </source>
</evidence>
<comment type="caution">
    <text evidence="3">The sequence shown here is derived from an EMBL/GenBank/DDBJ whole genome shotgun (WGS) entry which is preliminary data.</text>
</comment>
<organism evidence="3 4">
    <name type="scientific">Zasmidium cellare</name>
    <name type="common">Wine cellar mold</name>
    <name type="synonym">Racodium cellare</name>
    <dbReference type="NCBI Taxonomy" id="395010"/>
    <lineage>
        <taxon>Eukaryota</taxon>
        <taxon>Fungi</taxon>
        <taxon>Dikarya</taxon>
        <taxon>Ascomycota</taxon>
        <taxon>Pezizomycotina</taxon>
        <taxon>Dothideomycetes</taxon>
        <taxon>Dothideomycetidae</taxon>
        <taxon>Mycosphaerellales</taxon>
        <taxon>Mycosphaerellaceae</taxon>
        <taxon>Zasmidium</taxon>
    </lineage>
</organism>
<name>A0ABR0DY49_ZASCE</name>
<evidence type="ECO:0000313" key="3">
    <source>
        <dbReference type="EMBL" id="KAK4494097.1"/>
    </source>
</evidence>
<dbReference type="Proteomes" id="UP001305779">
    <property type="component" value="Unassembled WGS sequence"/>
</dbReference>
<dbReference type="EMBL" id="JAXOVC010000014">
    <property type="protein sequence ID" value="KAK4494097.1"/>
    <property type="molecule type" value="Genomic_DNA"/>
</dbReference>
<keyword evidence="4" id="KW-1185">Reference proteome</keyword>
<evidence type="ECO:0000313" key="4">
    <source>
        <dbReference type="Proteomes" id="UP001305779"/>
    </source>
</evidence>
<gene>
    <name evidence="3" type="ORF">PRZ48_014395</name>
</gene>
<feature type="chain" id="PRO_5045279032" description="Sexual development protein" evidence="2">
    <location>
        <begin position="18"/>
        <end position="391"/>
    </location>
</feature>